<keyword evidence="1 3" id="KW-0413">Isomerase</keyword>
<dbReference type="Proteomes" id="UP000609849">
    <property type="component" value="Unassembled WGS sequence"/>
</dbReference>
<dbReference type="RefSeq" id="WP_153972702.1">
    <property type="nucleotide sequence ID" value="NZ_JACRWE010000009.1"/>
</dbReference>
<dbReference type="SUPFAM" id="SSF109998">
    <property type="entry name" value="Triger factor/SurA peptide-binding domain-like"/>
    <property type="match status" value="1"/>
</dbReference>
<accession>A0ABR7JSY2</accession>
<protein>
    <submittedName>
        <fullName evidence="3">Peptidylprolyl isomerase</fullName>
    </submittedName>
</protein>
<dbReference type="Gene3D" id="3.10.50.40">
    <property type="match status" value="1"/>
</dbReference>
<gene>
    <name evidence="3" type="ORF">H8923_14765</name>
</gene>
<evidence type="ECO:0000313" key="4">
    <source>
        <dbReference type="Proteomes" id="UP000609849"/>
    </source>
</evidence>
<comment type="caution">
    <text evidence="3">The sequence shown here is derived from an EMBL/GenBank/DDBJ whole genome shotgun (WGS) entry which is preliminary data.</text>
</comment>
<dbReference type="PANTHER" id="PTHR47245">
    <property type="entry name" value="PEPTIDYLPROLYL ISOMERASE"/>
    <property type="match status" value="1"/>
</dbReference>
<dbReference type="InterPro" id="IPR000297">
    <property type="entry name" value="PPIase_PpiC"/>
</dbReference>
<dbReference type="InterPro" id="IPR050245">
    <property type="entry name" value="PrsA_foldase"/>
</dbReference>
<evidence type="ECO:0000256" key="1">
    <source>
        <dbReference type="PROSITE-ProRule" id="PRU00278"/>
    </source>
</evidence>
<dbReference type="Gene3D" id="1.10.4030.10">
    <property type="entry name" value="Porin chaperone SurA, peptide-binding domain"/>
    <property type="match status" value="1"/>
</dbReference>
<keyword evidence="4" id="KW-1185">Reference proteome</keyword>
<name>A0ABR7JSY2_9FIRM</name>
<dbReference type="InterPro" id="IPR027304">
    <property type="entry name" value="Trigger_fact/SurA_dom_sf"/>
</dbReference>
<feature type="domain" description="PpiC" evidence="2">
    <location>
        <begin position="179"/>
        <end position="285"/>
    </location>
</feature>
<dbReference type="PROSITE" id="PS01096">
    <property type="entry name" value="PPIC_PPIASE_1"/>
    <property type="match status" value="1"/>
</dbReference>
<dbReference type="Pfam" id="PF13624">
    <property type="entry name" value="SurA_N_3"/>
    <property type="match status" value="1"/>
</dbReference>
<dbReference type="EMBL" id="JACRWE010000009">
    <property type="protein sequence ID" value="MBC5998021.1"/>
    <property type="molecule type" value="Genomic_DNA"/>
</dbReference>
<dbReference type="InterPro" id="IPR023058">
    <property type="entry name" value="PPIase_PpiC_CS"/>
</dbReference>
<reference evidence="3 4" key="1">
    <citation type="submission" date="2020-08" db="EMBL/GenBank/DDBJ databases">
        <authorList>
            <person name="Liu C."/>
            <person name="Sun Q."/>
        </authorList>
    </citation>
    <scope>NUCLEOTIDE SEQUENCE [LARGE SCALE GENOMIC DNA]</scope>
    <source>
        <strain evidence="3 4">NSJ-18</strain>
    </source>
</reference>
<dbReference type="PROSITE" id="PS50198">
    <property type="entry name" value="PPIC_PPIASE_2"/>
    <property type="match status" value="1"/>
</dbReference>
<keyword evidence="1" id="KW-0697">Rotamase</keyword>
<evidence type="ECO:0000313" key="3">
    <source>
        <dbReference type="EMBL" id="MBC5998021.1"/>
    </source>
</evidence>
<sequence length="334" mass="38135">MKKLGALVMSIILGISMIGCSSKVKKDENIATVNGSGIIVGNYEKVLGLNKQSIESYYGNSIWDQEIEEGVKYKDKFKEMILDQMIYTEAIYEAAKKENLLPTEEEVNKSIEEFNTSIKDNDDYKKQLKELGIDDNFLKYQFERNLASDNYKEKFNKDNAVTNDEMKKYYDENKDDFYLDQVEASHILIKTTDDEGKELSDEKKAEAKKKAEEVLAKAKAGEDFSKLAKEYSQDPGSAANGGDLGFFEKGKMVKPFEEAAFSMKVGEISDLVESDYGYHIIKVTDKEDRQKTFDEVKDTIKKALQDEKYSAQVEKLKEEAKVEKNEEILEKVNI</sequence>
<organism evidence="3 4">
    <name type="scientific">Romboutsia faecis</name>
    <dbReference type="NCBI Taxonomy" id="2764597"/>
    <lineage>
        <taxon>Bacteria</taxon>
        <taxon>Bacillati</taxon>
        <taxon>Bacillota</taxon>
        <taxon>Clostridia</taxon>
        <taxon>Peptostreptococcales</taxon>
        <taxon>Peptostreptococcaceae</taxon>
        <taxon>Romboutsia</taxon>
    </lineage>
</organism>
<dbReference type="InterPro" id="IPR046357">
    <property type="entry name" value="PPIase_dom_sf"/>
</dbReference>
<dbReference type="GO" id="GO:0016853">
    <property type="term" value="F:isomerase activity"/>
    <property type="evidence" value="ECO:0007669"/>
    <property type="project" value="UniProtKB-KW"/>
</dbReference>
<dbReference type="Pfam" id="PF13616">
    <property type="entry name" value="Rotamase_3"/>
    <property type="match status" value="1"/>
</dbReference>
<dbReference type="PROSITE" id="PS51257">
    <property type="entry name" value="PROKAR_LIPOPROTEIN"/>
    <property type="match status" value="1"/>
</dbReference>
<evidence type="ECO:0000259" key="2">
    <source>
        <dbReference type="PROSITE" id="PS50198"/>
    </source>
</evidence>
<dbReference type="PANTHER" id="PTHR47245:SF2">
    <property type="entry name" value="PEPTIDYL-PROLYL CIS-TRANS ISOMERASE HP_0175-RELATED"/>
    <property type="match status" value="1"/>
</dbReference>
<proteinExistence type="predicted"/>
<dbReference type="SUPFAM" id="SSF54534">
    <property type="entry name" value="FKBP-like"/>
    <property type="match status" value="1"/>
</dbReference>